<feature type="compositionally biased region" description="Polar residues" evidence="1">
    <location>
        <begin position="411"/>
        <end position="423"/>
    </location>
</feature>
<feature type="compositionally biased region" description="Polar residues" evidence="1">
    <location>
        <begin position="1"/>
        <end position="16"/>
    </location>
</feature>
<evidence type="ECO:0000313" key="3">
    <source>
        <dbReference type="EMBL" id="KAF1816608.1"/>
    </source>
</evidence>
<dbReference type="Pfam" id="PF13391">
    <property type="entry name" value="HNH_2"/>
    <property type="match status" value="1"/>
</dbReference>
<dbReference type="OrthoDB" id="2142759at2759"/>
<sequence length="435" mass="49008">MPNTTLPSASISSNFQARKPYPPPTHSDLGASLPKNNDSYNVHFRHPGYPDTNNILLVLPALDSSEGGIHHETARIACAIIANCTWEGFLTETRKGRRIAAEADSLLTLKNYYFRIKEDPDDDPKYPIIPSFAHFQFPHDNLPPFWKSDIFRIPRSDILPRQSGLTEILLSRDVSCRVTSHTEGTEAAHLIPRSEEPWFSSNMMFQYTSRPATMTDPTDDARNSILLRSDIHTVFDQKWLVAVPKGSSWVVHVFAPGLTGELAKLYHNVTLQPLMDVSVECLFARFAWTILAQSTFLRQGVSRRLVLVDGEDGSSRILDASGDKCRHIFAARVKSRSQSPKKRQRDDVLEDLETCSEEDFRGRKRQRSFDHKSSSFASSFRGDHLTSEEDESGESHSDGQHGDGDERFHCNLSSLPKRQSVLESQEHNAECNISA</sequence>
<name>A0A6G1GEW9_9PEZI</name>
<dbReference type="GeneID" id="54417917"/>
<proteinExistence type="predicted"/>
<dbReference type="Proteomes" id="UP000504638">
    <property type="component" value="Unplaced"/>
</dbReference>
<dbReference type="AlphaFoldDB" id="A0A6G1GEW9"/>
<feature type="region of interest" description="Disordered" evidence="1">
    <location>
        <begin position="1"/>
        <end position="33"/>
    </location>
</feature>
<feature type="compositionally biased region" description="Basic and acidic residues" evidence="1">
    <location>
        <begin position="381"/>
        <end position="409"/>
    </location>
</feature>
<feature type="region of interest" description="Disordered" evidence="1">
    <location>
        <begin position="371"/>
        <end position="435"/>
    </location>
</feature>
<reference evidence="5" key="2">
    <citation type="submission" date="2020-04" db="EMBL/GenBank/DDBJ databases">
        <authorList>
            <consortium name="NCBI Genome Project"/>
        </authorList>
    </citation>
    <scope>NUCLEOTIDE SEQUENCE</scope>
    <source>
        <strain evidence="5">CBS 781.70</strain>
    </source>
</reference>
<gene>
    <name evidence="3 5" type="ORF">P152DRAFT_428850</name>
</gene>
<reference evidence="5" key="3">
    <citation type="submission" date="2025-04" db="UniProtKB">
        <authorList>
            <consortium name="RefSeq"/>
        </authorList>
    </citation>
    <scope>IDENTIFICATION</scope>
    <source>
        <strain evidence="5">CBS 781.70</strain>
    </source>
</reference>
<evidence type="ECO:0000256" key="1">
    <source>
        <dbReference type="SAM" id="MobiDB-lite"/>
    </source>
</evidence>
<evidence type="ECO:0000259" key="2">
    <source>
        <dbReference type="Pfam" id="PF13391"/>
    </source>
</evidence>
<evidence type="ECO:0000313" key="5">
    <source>
        <dbReference type="RefSeq" id="XP_033538239.1"/>
    </source>
</evidence>
<reference evidence="3 5" key="1">
    <citation type="submission" date="2020-01" db="EMBL/GenBank/DDBJ databases">
        <authorList>
            <consortium name="DOE Joint Genome Institute"/>
            <person name="Haridas S."/>
            <person name="Albert R."/>
            <person name="Binder M."/>
            <person name="Bloem J."/>
            <person name="Labutti K."/>
            <person name="Salamov A."/>
            <person name="Andreopoulos B."/>
            <person name="Baker S.E."/>
            <person name="Barry K."/>
            <person name="Bills G."/>
            <person name="Bluhm B.H."/>
            <person name="Cannon C."/>
            <person name="Castanera R."/>
            <person name="Culley D.E."/>
            <person name="Daum C."/>
            <person name="Ezra D."/>
            <person name="Gonzalez J.B."/>
            <person name="Henrissat B."/>
            <person name="Kuo A."/>
            <person name="Liang C."/>
            <person name="Lipzen A."/>
            <person name="Lutzoni F."/>
            <person name="Magnuson J."/>
            <person name="Mondo S."/>
            <person name="Nolan M."/>
            <person name="Ohm R."/>
            <person name="Pangilinan J."/>
            <person name="Park H.-J."/>
            <person name="Ramirez L."/>
            <person name="Alfaro M."/>
            <person name="Sun H."/>
            <person name="Tritt A."/>
            <person name="Yoshinaga Y."/>
            <person name="Zwiers L.-H."/>
            <person name="Turgeon B.G."/>
            <person name="Goodwin S.B."/>
            <person name="Spatafora J.W."/>
            <person name="Crous P.W."/>
            <person name="Grigoriev I.V."/>
        </authorList>
    </citation>
    <scope>NUCLEOTIDE SEQUENCE</scope>
    <source>
        <strain evidence="3 5">CBS 781.70</strain>
    </source>
</reference>
<organism evidence="3">
    <name type="scientific">Eremomyces bilateralis CBS 781.70</name>
    <dbReference type="NCBI Taxonomy" id="1392243"/>
    <lineage>
        <taxon>Eukaryota</taxon>
        <taxon>Fungi</taxon>
        <taxon>Dikarya</taxon>
        <taxon>Ascomycota</taxon>
        <taxon>Pezizomycotina</taxon>
        <taxon>Dothideomycetes</taxon>
        <taxon>Dothideomycetes incertae sedis</taxon>
        <taxon>Eremomycetales</taxon>
        <taxon>Eremomycetaceae</taxon>
        <taxon>Eremomyces</taxon>
    </lineage>
</organism>
<evidence type="ECO:0000313" key="4">
    <source>
        <dbReference type="Proteomes" id="UP000504638"/>
    </source>
</evidence>
<feature type="domain" description="HNH nuclease" evidence="2">
    <location>
        <begin position="176"/>
        <end position="240"/>
    </location>
</feature>
<accession>A0A6G1GEW9</accession>
<keyword evidence="4" id="KW-1185">Reference proteome</keyword>
<protein>
    <recommendedName>
        <fullName evidence="2">HNH nuclease domain-containing protein</fullName>
    </recommendedName>
</protein>
<dbReference type="EMBL" id="ML975150">
    <property type="protein sequence ID" value="KAF1816608.1"/>
    <property type="molecule type" value="Genomic_DNA"/>
</dbReference>
<dbReference type="InterPro" id="IPR003615">
    <property type="entry name" value="HNH_nuc"/>
</dbReference>
<dbReference type="RefSeq" id="XP_033538239.1">
    <property type="nucleotide sequence ID" value="XM_033677347.1"/>
</dbReference>